<evidence type="ECO:0000313" key="2">
    <source>
        <dbReference type="Proteomes" id="UP001283341"/>
    </source>
</evidence>
<dbReference type="AlphaFoldDB" id="A0AAE0M260"/>
<organism evidence="1 2">
    <name type="scientific">Apodospora peruviana</name>
    <dbReference type="NCBI Taxonomy" id="516989"/>
    <lineage>
        <taxon>Eukaryota</taxon>
        <taxon>Fungi</taxon>
        <taxon>Dikarya</taxon>
        <taxon>Ascomycota</taxon>
        <taxon>Pezizomycotina</taxon>
        <taxon>Sordariomycetes</taxon>
        <taxon>Sordariomycetidae</taxon>
        <taxon>Sordariales</taxon>
        <taxon>Lasiosphaeriaceae</taxon>
        <taxon>Apodospora</taxon>
    </lineage>
</organism>
<accession>A0AAE0M260</accession>
<sequence>MGSQAEDVPGSPRYQSVSPGWPSYCPVSTRYNPGVLLRNMYAPVSLPHRPVAPMQPPEPMTEDGSIALSSRTLTPNETTTTGVNTTSDINNIASSATSSELPLEVTMHDADAAALEAILNSIHYRNTSKHVTNTIKYVTEDPGMLLRIGKMANKYGFVGALKFAAQDWIEFAAAEATEEPESSPYAMWQLAMASCWLDYDKGFETATRALLYSCGWSYLQLRDECVDDDSDITDMNLIPEYMMGRFEAMLEERRGQLRLCPHVMNKRDWTSREIVTSWMGGLGLGDGGQGRNTTTTTGNGSAAWQVSIEEAIEAVTPCRNWSISEESYILAKHAAESLRGDVRGLSLASVRCE</sequence>
<protein>
    <submittedName>
        <fullName evidence="1">Uncharacterized protein</fullName>
    </submittedName>
</protein>
<name>A0AAE0M260_9PEZI</name>
<reference evidence="1" key="2">
    <citation type="submission" date="2023-06" db="EMBL/GenBank/DDBJ databases">
        <authorList>
            <consortium name="Lawrence Berkeley National Laboratory"/>
            <person name="Haridas S."/>
            <person name="Hensen N."/>
            <person name="Bonometti L."/>
            <person name="Westerberg I."/>
            <person name="Brannstrom I.O."/>
            <person name="Guillou S."/>
            <person name="Cros-Aarteil S."/>
            <person name="Calhoun S."/>
            <person name="Kuo A."/>
            <person name="Mondo S."/>
            <person name="Pangilinan J."/>
            <person name="Riley R."/>
            <person name="Labutti K."/>
            <person name="Andreopoulos B."/>
            <person name="Lipzen A."/>
            <person name="Chen C."/>
            <person name="Yanf M."/>
            <person name="Daum C."/>
            <person name="Ng V."/>
            <person name="Clum A."/>
            <person name="Steindorff A."/>
            <person name="Ohm R."/>
            <person name="Martin F."/>
            <person name="Silar P."/>
            <person name="Natvig D."/>
            <person name="Lalanne C."/>
            <person name="Gautier V."/>
            <person name="Ament-Velasquez S.L."/>
            <person name="Kruys A."/>
            <person name="Hutchinson M.I."/>
            <person name="Powell A.J."/>
            <person name="Barry K."/>
            <person name="Miller A.N."/>
            <person name="Grigoriev I.V."/>
            <person name="Debuchy R."/>
            <person name="Gladieux P."/>
            <person name="Thoren M.H."/>
            <person name="Johannesson H."/>
        </authorList>
    </citation>
    <scope>NUCLEOTIDE SEQUENCE</scope>
    <source>
        <strain evidence="1">CBS 118394</strain>
    </source>
</reference>
<gene>
    <name evidence="1" type="ORF">B0H66DRAFT_604346</name>
</gene>
<evidence type="ECO:0000313" key="1">
    <source>
        <dbReference type="EMBL" id="KAK3316038.1"/>
    </source>
</evidence>
<reference evidence="1" key="1">
    <citation type="journal article" date="2023" name="Mol. Phylogenet. Evol.">
        <title>Genome-scale phylogeny and comparative genomics of the fungal order Sordariales.</title>
        <authorList>
            <person name="Hensen N."/>
            <person name="Bonometti L."/>
            <person name="Westerberg I."/>
            <person name="Brannstrom I.O."/>
            <person name="Guillou S."/>
            <person name="Cros-Aarteil S."/>
            <person name="Calhoun S."/>
            <person name="Haridas S."/>
            <person name="Kuo A."/>
            <person name="Mondo S."/>
            <person name="Pangilinan J."/>
            <person name="Riley R."/>
            <person name="LaButti K."/>
            <person name="Andreopoulos B."/>
            <person name="Lipzen A."/>
            <person name="Chen C."/>
            <person name="Yan M."/>
            <person name="Daum C."/>
            <person name="Ng V."/>
            <person name="Clum A."/>
            <person name="Steindorff A."/>
            <person name="Ohm R.A."/>
            <person name="Martin F."/>
            <person name="Silar P."/>
            <person name="Natvig D.O."/>
            <person name="Lalanne C."/>
            <person name="Gautier V."/>
            <person name="Ament-Velasquez S.L."/>
            <person name="Kruys A."/>
            <person name="Hutchinson M.I."/>
            <person name="Powell A.J."/>
            <person name="Barry K."/>
            <person name="Miller A.N."/>
            <person name="Grigoriev I.V."/>
            <person name="Debuchy R."/>
            <person name="Gladieux P."/>
            <person name="Hiltunen Thoren M."/>
            <person name="Johannesson H."/>
        </authorList>
    </citation>
    <scope>NUCLEOTIDE SEQUENCE</scope>
    <source>
        <strain evidence="1">CBS 118394</strain>
    </source>
</reference>
<comment type="caution">
    <text evidence="1">The sequence shown here is derived from an EMBL/GenBank/DDBJ whole genome shotgun (WGS) entry which is preliminary data.</text>
</comment>
<keyword evidence="2" id="KW-1185">Reference proteome</keyword>
<dbReference type="Proteomes" id="UP001283341">
    <property type="component" value="Unassembled WGS sequence"/>
</dbReference>
<proteinExistence type="predicted"/>
<dbReference type="EMBL" id="JAUEDM010000005">
    <property type="protein sequence ID" value="KAK3316038.1"/>
    <property type="molecule type" value="Genomic_DNA"/>
</dbReference>